<feature type="compositionally biased region" description="Low complexity" evidence="5">
    <location>
        <begin position="2184"/>
        <end position="2195"/>
    </location>
</feature>
<feature type="compositionally biased region" description="Low complexity" evidence="5">
    <location>
        <begin position="768"/>
        <end position="781"/>
    </location>
</feature>
<evidence type="ECO:0000256" key="5">
    <source>
        <dbReference type="SAM" id="MobiDB-lite"/>
    </source>
</evidence>
<feature type="region of interest" description="Disordered" evidence="5">
    <location>
        <begin position="2557"/>
        <end position="2679"/>
    </location>
</feature>
<feature type="region of interest" description="Disordered" evidence="5">
    <location>
        <begin position="174"/>
        <end position="205"/>
    </location>
</feature>
<feature type="compositionally biased region" description="Low complexity" evidence="5">
    <location>
        <begin position="538"/>
        <end position="548"/>
    </location>
</feature>
<accession>A0A084WB54</accession>
<dbReference type="GO" id="GO:0006355">
    <property type="term" value="P:regulation of DNA-templated transcription"/>
    <property type="evidence" value="ECO:0007669"/>
    <property type="project" value="TreeGrafter"/>
</dbReference>
<feature type="compositionally biased region" description="Low complexity" evidence="5">
    <location>
        <begin position="3057"/>
        <end position="3068"/>
    </location>
</feature>
<feature type="region of interest" description="Disordered" evidence="5">
    <location>
        <begin position="903"/>
        <end position="941"/>
    </location>
</feature>
<feature type="compositionally biased region" description="Gly residues" evidence="5">
    <location>
        <begin position="506"/>
        <end position="516"/>
    </location>
</feature>
<dbReference type="PANTHER" id="PTHR46462">
    <property type="entry name" value="UPSET, ISOFORM A"/>
    <property type="match status" value="1"/>
</dbReference>
<keyword evidence="3" id="KW-0862">Zinc</keyword>
<feature type="region of interest" description="Disordered" evidence="5">
    <location>
        <begin position="3052"/>
        <end position="3103"/>
    </location>
</feature>
<dbReference type="Gene3D" id="2.170.270.10">
    <property type="entry name" value="SET domain"/>
    <property type="match status" value="1"/>
</dbReference>
<feature type="region of interest" description="Disordered" evidence="5">
    <location>
        <begin position="1683"/>
        <end position="1759"/>
    </location>
</feature>
<feature type="compositionally biased region" description="Acidic residues" evidence="5">
    <location>
        <begin position="3074"/>
        <end position="3093"/>
    </location>
</feature>
<feature type="compositionally biased region" description="Polar residues" evidence="5">
    <location>
        <begin position="2268"/>
        <end position="2278"/>
    </location>
</feature>
<feature type="compositionally biased region" description="Low complexity" evidence="5">
    <location>
        <begin position="380"/>
        <end position="413"/>
    </location>
</feature>
<feature type="region of interest" description="Disordered" evidence="5">
    <location>
        <begin position="2438"/>
        <end position="2482"/>
    </location>
</feature>
<feature type="compositionally biased region" description="Polar residues" evidence="5">
    <location>
        <begin position="1513"/>
        <end position="1522"/>
    </location>
</feature>
<feature type="compositionally biased region" description="Low complexity" evidence="5">
    <location>
        <begin position="1"/>
        <end position="11"/>
    </location>
</feature>
<feature type="compositionally biased region" description="Polar residues" evidence="5">
    <location>
        <begin position="2669"/>
        <end position="2678"/>
    </location>
</feature>
<evidence type="ECO:0000259" key="6">
    <source>
        <dbReference type="PROSITE" id="PS50280"/>
    </source>
</evidence>
<feature type="region of interest" description="Disordered" evidence="5">
    <location>
        <begin position="1"/>
        <end position="23"/>
    </location>
</feature>
<feature type="compositionally biased region" description="Polar residues" evidence="5">
    <location>
        <begin position="2016"/>
        <end position="2029"/>
    </location>
</feature>
<feature type="compositionally biased region" description="Polar residues" evidence="5">
    <location>
        <begin position="568"/>
        <end position="579"/>
    </location>
</feature>
<feature type="region of interest" description="Disordered" evidence="5">
    <location>
        <begin position="1513"/>
        <end position="1604"/>
    </location>
</feature>
<feature type="region of interest" description="Disordered" evidence="5">
    <location>
        <begin position="2517"/>
        <end position="2541"/>
    </location>
</feature>
<feature type="compositionally biased region" description="Gly residues" evidence="5">
    <location>
        <begin position="3615"/>
        <end position="3625"/>
    </location>
</feature>
<evidence type="ECO:0000313" key="7">
    <source>
        <dbReference type="EMBL" id="KFB47448.1"/>
    </source>
</evidence>
<dbReference type="OMA" id="EYNCELC"/>
<feature type="compositionally biased region" description="Polar residues" evidence="5">
    <location>
        <begin position="2046"/>
        <end position="2061"/>
    </location>
</feature>
<feature type="compositionally biased region" description="Basic residues" evidence="5">
    <location>
        <begin position="3630"/>
        <end position="3644"/>
    </location>
</feature>
<feature type="compositionally biased region" description="Low complexity" evidence="5">
    <location>
        <begin position="1082"/>
        <end position="1096"/>
    </location>
</feature>
<feature type="compositionally biased region" description="Low complexity" evidence="5">
    <location>
        <begin position="331"/>
        <end position="350"/>
    </location>
</feature>
<feature type="region of interest" description="Disordered" evidence="5">
    <location>
        <begin position="529"/>
        <end position="548"/>
    </location>
</feature>
<feature type="compositionally biased region" description="Basic and acidic residues" evidence="5">
    <location>
        <begin position="2089"/>
        <end position="2108"/>
    </location>
</feature>
<dbReference type="EMBL" id="ATLV01022314">
    <property type="status" value="NOT_ANNOTATED_CDS"/>
    <property type="molecule type" value="Genomic_DNA"/>
</dbReference>
<dbReference type="Pfam" id="PF20826">
    <property type="entry name" value="PHD_5"/>
    <property type="match status" value="1"/>
</dbReference>
<dbReference type="InterPro" id="IPR001214">
    <property type="entry name" value="SET_dom"/>
</dbReference>
<feature type="compositionally biased region" description="Low complexity" evidence="5">
    <location>
        <begin position="2569"/>
        <end position="2598"/>
    </location>
</feature>
<dbReference type="GO" id="GO:0008757">
    <property type="term" value="F:S-adenosylmethionine-dependent methyltransferase activity"/>
    <property type="evidence" value="ECO:0007669"/>
    <property type="project" value="UniProtKB-ARBA"/>
</dbReference>
<dbReference type="CDD" id="cd15550">
    <property type="entry name" value="PHD_MLL5"/>
    <property type="match status" value="1"/>
</dbReference>
<feature type="region of interest" description="Disordered" evidence="5">
    <location>
        <begin position="330"/>
        <end position="413"/>
    </location>
</feature>
<feature type="compositionally biased region" description="Acidic residues" evidence="5">
    <location>
        <begin position="930"/>
        <end position="941"/>
    </location>
</feature>
<gene>
    <name evidence="7" type="ORF">ZHAS_00015395</name>
</gene>
<feature type="compositionally biased region" description="Low complexity" evidence="5">
    <location>
        <begin position="1064"/>
        <end position="1075"/>
    </location>
</feature>
<feature type="compositionally biased region" description="Low complexity" evidence="5">
    <location>
        <begin position="2221"/>
        <end position="2238"/>
    </location>
</feature>
<sequence length="3901" mass="402422">MSAASSSSMNSGNTFNANGSNSSTAGGKLNASKLISVPISKVKNLNNHHHHQQASSPLHHQHVQQATGPPTTMSIAGGLGTPGGGATTTAMVQKLTVPRNIQLVTRIPPGGGGTGGGGVVTTSLANGGRILQQHQHLQYTNAIGQIQDTGGGGSPTVEIKNVVSTAHMKPIPGSGHITLSSSVPTSNVSQAASTTSSTATTTTTSTTTTTFYMKSTNPSGVSTSNGGVSLEQQQGVASTSIYTTSTGQTAVYHNPNIQPMMVPVSATSSSSYAQHNTTTSGVGINSSTGLTASSHGSVKLSAASMHGLTHGTASKVNMMKANKNQLIQIHQQTQPRTQSPSSTGGTAGSTPHNLMSGGGGGGGVILQQQQHGGNVSPLISSSSSSTATSTTTNTMKLSTSGRYTPSSSTSSPLGVSYGNIVPSSYGASTVVATATSTGGSVISQGHKGLSSLYTAATTVGGYELQPPLSSGKGIGPTSAGCYTNVLGTSGTTPSSPIKTTATKPSAGGGGGGGGRGRNNSGSQLQYLNNLVGHGAGPAGPASSSPVVGSQSYVPVAADQQQQQQQQQHHTPSSDHQTLVNHAASPPYRYVYSSSTASRTDEQATARILQSLSRKSLESSTAGKISYNRQQSYEQSGPVVASPVNTTVSIPSRPTGGRHRYDSTSSTDGRRMSVSVDSSTTYFADNIPLKESSPATMLSSAYYYSSREDEEGNSIEVRPGPVDPSAGRYFILQAILQDHTYCGSNTTSSTTVPPASGVSGSTVTAATTVEQQQSQQQYHHYQLPPGMVPPTVHQTLPSGSSTAQATSSAGGSLPSTTTLSGSTSSGVMVVGQNLSQTSTMGAPPSGATTGSGTPMPVPVAQLNLAKLTSAAGVVSGDLLGGVATNASGRTIEYFYPAKGGLSSARPNANHDDDDDAHSVISTGSRTGQDGEMNEDTDTAEECEAEDDSVTRCICDLTHDDGYMICCDKCSAWQHVDCMGIDRLNIPDEYNCELCQPRPVDKARARQLQLQKRKEQSLFLANNNVPSSSSTATAAGVGTGSSVPHSDTVSSTLPPTPPLSGKGGYQQQQQAQQQLHQYNDLMAQHQHQQQQQQQHQLQSNGSLGQPTGASTHATTPKGSKKSKSGGVSRKKSDSVSSATGISVVSGAAVVGSTSGQGPPTSTTMFGGPAGPLGSGTTMVDPSMAATTGLGLTSPLGAMGGGGTAGAGLISSSGSMHCDSSSGLGATVPGTPSTKKLSKKAEAALNNRMNGGKRAGNKELRAGGGNMSAAAAAKLAKKKTKSAELSLEKLTNMVRTWIDSYERATTNHYSPELRARLQAFAKMQSANPLLTDTRLLVVPSAANMNPRCTTVPHAGGKILIGTSDIEPRAPIIEVRGKYMLTSQHKQLQSLFNLAANGKLAQNKNAGPFLFLYQLPSAGTGGMELCVDTRTYGNDARFVRRSCRPNAELQHSVEKGVVHLYIVATANIKSNTEITIRHDEQLIQRMGGVVILTHTTVTNVCACGLIKDCAYSAQLNEASGGSTQQPSAGGLVATSTTAASSASGPGATQTQPGGVKGGAKAGSKRAHGGDLTLDVKAAKAGGKKARNNSRNRSISSSGGESDAVFANQGGVGAGGSGLLSPQTPALLPVQFQQLLQQQHEQQQILSGLPVPTSVPSTPTLPPLPPPLGGAVSPFLYGAAPPPPGGVVSSPLHHPFGTNPPAPGSIPSPYNYYDIKSSPLRSPPPPPPPSLAGGLPQQTPSPLNSPLAPAPLPTPTGPIQLNAGVPQPLTLLAPHQLASPMKKQPSPDRPEAAAALLAMASSGGVGMGSRAGTAALDAALLEHGTRMELIQQQQQLHQQQILEDVLKIQATKPSPPVSPMKGARGSPVSLLLSPPRPQPPPAAATTATTEIAGTVLQFHQSSPVKQEPTAAVRHVSSPQRTPVDLGLTVVKREVEDIKEQLPPASLPPPLVVAPSAPSVGSIPVKSEAVEYKDIVKQEPQSVKAPAVEEETTVIIKREAIPPTQSSSSSPVLVDRKPPTTPSEQPASVGFSTIPSGAGSIVPSMSNNNCVSISSSTPVKQSRSSSPNHHHGKSKRSISRDHRDHQHHQSSGSSRSEKKQTGSEKPSRKLTREERKMEAIVKAFAKMEQSQQRKQELKEQRKGGDGTCHGSSPSSNGGGKRRSISTTSNSGAGGGNMSDEGTMDTLGGVSSSTTTMIPTSSCDETTFTSVGVASSSSMMLHGGGSGAHSSSSSSSGGSSISSSSTKRKTTSGGLMAGSKSGRSSSGSKKKKSKAVSQHFASSTQQRRKKLAAAAAARSRSKTKPSNSSRVSPTASASSGSSTSFVQQQQQYGMSSGHEQQALANDTSAHHHHHQYGDNPAELLLTFSQAAQLGGISSSTGGAVVETTSTDTAGNLPLLSSACMLIEAAVGPLEQAATSSSTSLMGVNRTANHHLHPHGLPASVVVSSSAPSPPVILSVDQEQQPQQQQQQQDFKYPTKAKTKKSMSREWLSGHQLLATEPHHQEQQTTTVGYNITSVSQPLHLKTNFDEPSPGAASSSSTPTPDGGNMLFVAKKVEEFIMQNSPQPQVDEHPKWPTTVLPSPSTSLPTTPASENAPAAAASSGSEKMESAAVKKRWLRQAISEETDETHPSGGGLVGGSSAIAGGSHSSSPPPPNGFTTPLKKRRVVRENPPPSSLATDGQQAQPMFVGPPNPVYTGGADGSSVVTGTTTGGTPMYWESPEKQAMDLSSHRPAPAPQAPPTGPVKMLTPLHFADPGPMPATPTPPPTQPSAVHTQLQLVHGVVAGEGVNTGAALSPHEQQPQQQHHHQYPMLQPFQHQLHHSLPLEMTAQMQQQQQHYETPTTEPTLVVEESTSQSVVVEPSEPVENDERTTVVTEYLPTTTVVYQPPAEPTSSEPPTVQEEEQMVMEEEQSVVVEEEPKASTDVMVDEAIEVATSGASSVEPIPPPTTSIGMTRSKGSQKYIETSVVEEEKVAEKQQHPVEEEEIVQVMAAEEEEEVEEEDVELMHEVAVVVQEEEVEEEDEEDESTGSLTALAMIEPSPEEQELIEETLKEVVEECLTSMPKVSGESKPSSKSKGEQELMDQEDADTVSYCEADEEAGGGNGGTSVAESLSSTFDEIVETIVEERLAAMNDGSCADVARLENVEDEDEIGCSPEDSVLVYVQEEEESDTKMAVDDPALESVEQEMMEMMSEGKEQPPSAVKTPTKVDKSSAAPKEPTVVASEQDGAKGGATPSLDGDVEKKQAPGIVVTTNGKEDKEAASVATVKPSSGSTTSSSSGGPPEEIEQNEMADLQKKIASFHSENIMNLISRNRSKSKKSNSPAGASLAAVGHQPVKKQVKLNFDLCVKDNAVNVTLQQPTGTSQSSGSVTVDPAVSTVSSSVPLVLPPPSSVSVLAASAPPPSIVTSPAALKTIPSVTTFGAEPIRSYTTLRSEPIPTITGGHLSTLGGYHLHHQQPLLPRTDTRPPSVSSSFLDYPTPSSASLGAVPVGSGGGGIYQYRSEVSNLLERTSMLTRPTSFSTLGSLTTTPIIGGAGGGGAKSSLLLAGSVTESLSTLGGTTGTPTGVPAPGVGGLSATSPGVGGAATLGTYPKIFTKTASSDPRLNPALVASTTPPTAAADGGAGGAGGAGGVFATPKRKLSITEYRKRKQQSSSSTSTSPSEVASNTSPTAGRTTSSNHSTTGSSPTATTTVTTSTAMTATSSNSSTLTGSSTSTTTSTLLSLSSLKSIAASTSSTLSSSVPRMKVRNVDGATTGTVSSTISSSDVSSSISRELCLELELGLNDEDKAGGDNSNSSSSTSSSTGRVIAAGISNGALAKLKASNKDGNSSSGNSSSSGGASPDHHHHHAVNHKSYNHHHHHHHSSGHYEALSSTDEITTTFSATPTLAELRSEGGMSAERLKSLKYFP</sequence>
<feature type="compositionally biased region" description="Polar residues" evidence="5">
    <location>
        <begin position="12"/>
        <end position="23"/>
    </location>
</feature>
<feature type="region of interest" description="Disordered" evidence="5">
    <location>
        <begin position="2046"/>
        <end position="2108"/>
    </location>
</feature>
<feature type="compositionally biased region" description="Polar residues" evidence="5">
    <location>
        <begin position="3656"/>
        <end position="3667"/>
    </location>
</feature>
<feature type="compositionally biased region" description="Polar residues" evidence="5">
    <location>
        <begin position="177"/>
        <end position="190"/>
    </location>
</feature>
<keyword evidence="4" id="KW-0156">Chromatin regulator</keyword>
<feature type="compositionally biased region" description="Low complexity" evidence="5">
    <location>
        <begin position="2454"/>
        <end position="2465"/>
    </location>
</feature>
<feature type="region of interest" description="Disordered" evidence="5">
    <location>
        <begin position="632"/>
        <end position="672"/>
    </location>
</feature>
<dbReference type="OrthoDB" id="1928087at2759"/>
<feature type="compositionally biased region" description="Low complexity" evidence="5">
    <location>
        <begin position="556"/>
        <end position="567"/>
    </location>
</feature>
<feature type="compositionally biased region" description="Low complexity" evidence="5">
    <location>
        <begin position="3668"/>
        <end position="3710"/>
    </location>
</feature>
<dbReference type="GO" id="GO:0008276">
    <property type="term" value="F:protein methyltransferase activity"/>
    <property type="evidence" value="ECO:0007669"/>
    <property type="project" value="UniProtKB-ARBA"/>
</dbReference>
<feature type="compositionally biased region" description="Low complexity" evidence="5">
    <location>
        <begin position="1523"/>
        <end position="1546"/>
    </location>
</feature>
<feature type="compositionally biased region" description="Low complexity" evidence="5">
    <location>
        <begin position="1020"/>
        <end position="1041"/>
    </location>
</feature>
<feature type="compositionally biased region" description="Polar residues" evidence="5">
    <location>
        <begin position="642"/>
        <end position="651"/>
    </location>
</feature>
<feature type="compositionally biased region" description="Basic residues" evidence="5">
    <location>
        <begin position="2062"/>
        <end position="2071"/>
    </location>
</feature>
<name>A0A084WB54_ANOSI</name>
<dbReference type="CDD" id="cd10529">
    <property type="entry name" value="SET_SETD5-like"/>
    <property type="match status" value="1"/>
</dbReference>
<feature type="region of interest" description="Disordered" evidence="5">
    <location>
        <begin position="486"/>
        <end position="523"/>
    </location>
</feature>
<dbReference type="FunFam" id="3.30.40.10:FF:000150">
    <property type="entry name" value="Inactive histone-lysine N-methyltransferase 2E"/>
    <property type="match status" value="1"/>
</dbReference>
<dbReference type="InterPro" id="IPR019786">
    <property type="entry name" value="Zinc_finger_PHD-type_CS"/>
</dbReference>
<dbReference type="Proteomes" id="UP000030765">
    <property type="component" value="Unassembled WGS sequence"/>
</dbReference>
<dbReference type="InterPro" id="IPR013083">
    <property type="entry name" value="Znf_RING/FYVE/PHD"/>
</dbReference>
<feature type="compositionally biased region" description="Low complexity" evidence="5">
    <location>
        <begin position="2524"/>
        <end position="2537"/>
    </location>
</feature>
<reference evidence="7 9" key="1">
    <citation type="journal article" date="2014" name="BMC Genomics">
        <title>Genome sequence of Anopheles sinensis provides insight into genetics basis of mosquito competence for malaria parasites.</title>
        <authorList>
            <person name="Zhou D."/>
            <person name="Zhang D."/>
            <person name="Ding G."/>
            <person name="Shi L."/>
            <person name="Hou Q."/>
            <person name="Ye Y."/>
            <person name="Xu Y."/>
            <person name="Zhou H."/>
            <person name="Xiong C."/>
            <person name="Li S."/>
            <person name="Yu J."/>
            <person name="Hong S."/>
            <person name="Yu X."/>
            <person name="Zou P."/>
            <person name="Chen C."/>
            <person name="Chang X."/>
            <person name="Wang W."/>
            <person name="Lv Y."/>
            <person name="Sun Y."/>
            <person name="Ma L."/>
            <person name="Shen B."/>
            <person name="Zhu C."/>
        </authorList>
    </citation>
    <scope>NUCLEOTIDE SEQUENCE [LARGE SCALE GENOMIC DNA]</scope>
</reference>
<feature type="compositionally biased region" description="Polar residues" evidence="5">
    <location>
        <begin position="1097"/>
        <end position="1114"/>
    </location>
</feature>
<feature type="compositionally biased region" description="Low complexity" evidence="5">
    <location>
        <begin position="1132"/>
        <end position="1161"/>
    </location>
</feature>
<dbReference type="InterPro" id="IPR011011">
    <property type="entry name" value="Znf_FYVE_PHD"/>
</dbReference>
<dbReference type="GO" id="GO:0070210">
    <property type="term" value="C:Rpd3L-Expanded complex"/>
    <property type="evidence" value="ECO:0007669"/>
    <property type="project" value="TreeGrafter"/>
</dbReference>
<feature type="region of interest" description="Disordered" evidence="5">
    <location>
        <begin position="556"/>
        <end position="579"/>
    </location>
</feature>
<dbReference type="GO" id="GO:0006325">
    <property type="term" value="P:chromatin organization"/>
    <property type="evidence" value="ECO:0007669"/>
    <property type="project" value="UniProtKB-KW"/>
</dbReference>
<feature type="region of interest" description="Disordered" evidence="5">
    <location>
        <begin position="1991"/>
        <end position="2029"/>
    </location>
</feature>
<feature type="compositionally biased region" description="Low complexity" evidence="5">
    <location>
        <begin position="3818"/>
        <end position="3834"/>
    </location>
</feature>
<feature type="compositionally biased region" description="Low complexity" evidence="5">
    <location>
        <begin position="191"/>
        <end position="205"/>
    </location>
</feature>
<dbReference type="STRING" id="74873.A0A084WB54"/>
<feature type="compositionally biased region" description="Polar residues" evidence="5">
    <location>
        <begin position="2325"/>
        <end position="2340"/>
    </location>
</feature>
<feature type="compositionally biased region" description="Low complexity" evidence="5">
    <location>
        <begin position="797"/>
        <end position="824"/>
    </location>
</feature>
<feature type="region of interest" description="Disordered" evidence="5">
    <location>
        <begin position="2212"/>
        <end position="2349"/>
    </location>
</feature>
<keyword evidence="2" id="KW-0863">Zinc-finger</keyword>
<dbReference type="GO" id="GO:0008170">
    <property type="term" value="F:N-methyltransferase activity"/>
    <property type="evidence" value="ECO:0007669"/>
    <property type="project" value="UniProtKB-ARBA"/>
</dbReference>
<evidence type="ECO:0000256" key="2">
    <source>
        <dbReference type="ARBA" id="ARBA00022771"/>
    </source>
</evidence>
<dbReference type="Gene3D" id="3.30.40.10">
    <property type="entry name" value="Zinc/RING finger domain, C3HC4 (zinc finger)"/>
    <property type="match status" value="1"/>
</dbReference>
<keyword evidence="1" id="KW-0479">Metal-binding</keyword>
<feature type="compositionally biased region" description="Low complexity" evidence="5">
    <location>
        <begin position="3786"/>
        <end position="3797"/>
    </location>
</feature>
<feature type="region of interest" description="Disordered" evidence="5">
    <location>
        <begin position="47"/>
        <end position="82"/>
    </location>
</feature>
<feature type="compositionally biased region" description="Low complexity" evidence="5">
    <location>
        <begin position="3646"/>
        <end position="3655"/>
    </location>
</feature>
<feature type="compositionally biased region" description="Low complexity" evidence="5">
    <location>
        <begin position="3262"/>
        <end position="3276"/>
    </location>
</feature>
<evidence type="ECO:0000313" key="9">
    <source>
        <dbReference type="Proteomes" id="UP000030765"/>
    </source>
</evidence>
<evidence type="ECO:0000256" key="3">
    <source>
        <dbReference type="ARBA" id="ARBA00022833"/>
    </source>
</evidence>
<dbReference type="EnsemblMetazoa" id="ASIC015395-RA">
    <property type="protein sequence ID" value="ASIC015395-PA"/>
    <property type="gene ID" value="ASIC015395"/>
</dbReference>
<dbReference type="PROSITE" id="PS50280">
    <property type="entry name" value="SET"/>
    <property type="match status" value="1"/>
</dbReference>
<dbReference type="GO" id="GO:0008270">
    <property type="term" value="F:zinc ion binding"/>
    <property type="evidence" value="ECO:0007669"/>
    <property type="project" value="UniProtKB-KW"/>
</dbReference>
<dbReference type="InterPro" id="IPR046341">
    <property type="entry name" value="SET_dom_sf"/>
</dbReference>
<feature type="compositionally biased region" description="Low complexity" evidence="5">
    <location>
        <begin position="2285"/>
        <end position="2324"/>
    </location>
</feature>
<feature type="region of interest" description="Disordered" evidence="5">
    <location>
        <begin position="3590"/>
        <end position="3710"/>
    </location>
</feature>
<dbReference type="SUPFAM" id="SSF57903">
    <property type="entry name" value="FYVE/PHD zinc finger"/>
    <property type="match status" value="1"/>
</dbReference>
<evidence type="ECO:0000313" key="8">
    <source>
        <dbReference type="EnsemblMetazoa" id="ASIC015395-PA"/>
    </source>
</evidence>
<dbReference type="PANTHER" id="PTHR46462:SF3">
    <property type="entry name" value="UPSET, ISOFORM A"/>
    <property type="match status" value="1"/>
</dbReference>
<dbReference type="SMART" id="SM00249">
    <property type="entry name" value="PHD"/>
    <property type="match status" value="1"/>
</dbReference>
<feature type="region of interest" description="Disordered" evidence="5">
    <location>
        <begin position="3814"/>
        <end position="3842"/>
    </location>
</feature>
<feature type="compositionally biased region" description="Polar residues" evidence="5">
    <location>
        <begin position="486"/>
        <end position="503"/>
    </location>
</feature>
<feature type="compositionally biased region" description="Pro residues" evidence="5">
    <location>
        <begin position="2750"/>
        <end position="2762"/>
    </location>
</feature>
<evidence type="ECO:0000256" key="1">
    <source>
        <dbReference type="ARBA" id="ARBA00022723"/>
    </source>
</evidence>
<evidence type="ECO:0000256" key="4">
    <source>
        <dbReference type="ARBA" id="ARBA00022853"/>
    </source>
</evidence>
<feature type="compositionally biased region" description="Basic and acidic residues" evidence="5">
    <location>
        <begin position="2125"/>
        <end position="2138"/>
    </location>
</feature>
<feature type="region of interest" description="Disordered" evidence="5">
    <location>
        <begin position="2120"/>
        <end position="2197"/>
    </location>
</feature>
<protein>
    <submittedName>
        <fullName evidence="7">AGAP012236-PA-like protein</fullName>
    </submittedName>
</protein>
<dbReference type="EMBL" id="KE525331">
    <property type="protein sequence ID" value="KFB47448.1"/>
    <property type="molecule type" value="Genomic_DNA"/>
</dbReference>
<feature type="region of interest" description="Disordered" evidence="5">
    <location>
        <begin position="768"/>
        <end position="824"/>
    </location>
</feature>
<dbReference type="PROSITE" id="PS01359">
    <property type="entry name" value="ZF_PHD_1"/>
    <property type="match status" value="1"/>
</dbReference>
<feature type="compositionally biased region" description="Polar residues" evidence="5">
    <location>
        <begin position="2943"/>
        <end position="2952"/>
    </location>
</feature>
<proteinExistence type="predicted"/>
<dbReference type="GO" id="GO:0034967">
    <property type="term" value="C:Set3 complex"/>
    <property type="evidence" value="ECO:0007669"/>
    <property type="project" value="TreeGrafter"/>
</dbReference>
<feature type="domain" description="SET" evidence="6">
    <location>
        <begin position="1330"/>
        <end position="1475"/>
    </location>
</feature>
<keyword evidence="9" id="KW-1185">Reference proteome</keyword>
<feature type="compositionally biased region" description="Low complexity" evidence="5">
    <location>
        <begin position="2632"/>
        <end position="2643"/>
    </location>
</feature>
<dbReference type="VEuPathDB" id="VectorBase:ASIS003119"/>
<feature type="region of interest" description="Disordered" evidence="5">
    <location>
        <begin position="3183"/>
        <end position="3279"/>
    </location>
</feature>
<feature type="compositionally biased region" description="Pro residues" evidence="5">
    <location>
        <begin position="1716"/>
        <end position="1725"/>
    </location>
</feature>
<organism evidence="7">
    <name type="scientific">Anopheles sinensis</name>
    <name type="common">Mosquito</name>
    <dbReference type="NCBI Taxonomy" id="74873"/>
    <lineage>
        <taxon>Eukaryota</taxon>
        <taxon>Metazoa</taxon>
        <taxon>Ecdysozoa</taxon>
        <taxon>Arthropoda</taxon>
        <taxon>Hexapoda</taxon>
        <taxon>Insecta</taxon>
        <taxon>Pterygota</taxon>
        <taxon>Neoptera</taxon>
        <taxon>Endopterygota</taxon>
        <taxon>Diptera</taxon>
        <taxon>Nematocera</taxon>
        <taxon>Culicoidea</taxon>
        <taxon>Culicidae</taxon>
        <taxon>Anophelinae</taxon>
        <taxon>Anopheles</taxon>
    </lineage>
</organism>
<feature type="compositionally biased region" description="Low complexity" evidence="5">
    <location>
        <begin position="2251"/>
        <end position="2260"/>
    </location>
</feature>
<dbReference type="SUPFAM" id="SSF82199">
    <property type="entry name" value="SET domain"/>
    <property type="match status" value="1"/>
</dbReference>
<feature type="region of interest" description="Disordered" evidence="5">
    <location>
        <begin position="1017"/>
        <end position="1173"/>
    </location>
</feature>
<reference evidence="8" key="2">
    <citation type="submission" date="2020-05" db="UniProtKB">
        <authorList>
            <consortium name="EnsemblMetazoa"/>
        </authorList>
    </citation>
    <scope>IDENTIFICATION</scope>
</reference>
<feature type="region of interest" description="Disordered" evidence="5">
    <location>
        <begin position="3306"/>
        <end position="3325"/>
    </location>
</feature>
<dbReference type="VEuPathDB" id="VectorBase:ASIC015395"/>
<feature type="compositionally biased region" description="Polar residues" evidence="5">
    <location>
        <begin position="53"/>
        <end position="74"/>
    </location>
</feature>
<dbReference type="SMART" id="SM00317">
    <property type="entry name" value="SET"/>
    <property type="match status" value="1"/>
</dbReference>
<dbReference type="VEuPathDB" id="VectorBase:ASIS018936"/>
<dbReference type="Pfam" id="PF00856">
    <property type="entry name" value="SET"/>
    <property type="match status" value="1"/>
</dbReference>
<feature type="region of interest" description="Disordered" evidence="5">
    <location>
        <begin position="3777"/>
        <end position="3798"/>
    </location>
</feature>
<dbReference type="InterPro" id="IPR001965">
    <property type="entry name" value="Znf_PHD"/>
</dbReference>
<feature type="region of interest" description="Disordered" evidence="5">
    <location>
        <begin position="2930"/>
        <end position="2952"/>
    </location>
</feature>
<feature type="region of interest" description="Disordered" evidence="5">
    <location>
        <begin position="2745"/>
        <end position="2766"/>
    </location>
</feature>